<feature type="region of interest" description="Disordered" evidence="8">
    <location>
        <begin position="1"/>
        <end position="42"/>
    </location>
</feature>
<keyword evidence="3" id="KW-1003">Cell membrane</keyword>
<dbReference type="PROSITE" id="PS50928">
    <property type="entry name" value="ABC_TM1"/>
    <property type="match status" value="1"/>
</dbReference>
<dbReference type="PANTHER" id="PTHR43386:SF25">
    <property type="entry name" value="PEPTIDE ABC TRANSPORTER PERMEASE PROTEIN"/>
    <property type="match status" value="1"/>
</dbReference>
<accession>A0ABY0DDQ3</accession>
<evidence type="ECO:0000256" key="5">
    <source>
        <dbReference type="ARBA" id="ARBA00022989"/>
    </source>
</evidence>
<dbReference type="Proteomes" id="UP000289946">
    <property type="component" value="Unassembled WGS sequence"/>
</dbReference>
<keyword evidence="5 7" id="KW-1133">Transmembrane helix</keyword>
<dbReference type="InterPro" id="IPR035906">
    <property type="entry name" value="MetI-like_sf"/>
</dbReference>
<keyword evidence="11" id="KW-1185">Reference proteome</keyword>
<dbReference type="Pfam" id="PF00528">
    <property type="entry name" value="BPD_transp_1"/>
    <property type="match status" value="1"/>
</dbReference>
<feature type="compositionally biased region" description="Basic and acidic residues" evidence="8">
    <location>
        <begin position="18"/>
        <end position="32"/>
    </location>
</feature>
<evidence type="ECO:0000313" key="10">
    <source>
        <dbReference type="EMBL" id="RXG90072.1"/>
    </source>
</evidence>
<feature type="transmembrane region" description="Helical" evidence="7">
    <location>
        <begin position="53"/>
        <end position="75"/>
    </location>
</feature>
<evidence type="ECO:0000256" key="7">
    <source>
        <dbReference type="RuleBase" id="RU363032"/>
    </source>
</evidence>
<proteinExistence type="inferred from homology"/>
<dbReference type="RefSeq" id="WP_128941703.1">
    <property type="nucleotide sequence ID" value="NZ_RDRA01000018.1"/>
</dbReference>
<feature type="compositionally biased region" description="Basic and acidic residues" evidence="8">
    <location>
        <begin position="1"/>
        <end position="10"/>
    </location>
</feature>
<evidence type="ECO:0000256" key="8">
    <source>
        <dbReference type="SAM" id="MobiDB-lite"/>
    </source>
</evidence>
<feature type="transmembrane region" description="Helical" evidence="7">
    <location>
        <begin position="123"/>
        <end position="147"/>
    </location>
</feature>
<feature type="domain" description="ABC transmembrane type-1" evidence="9">
    <location>
        <begin position="119"/>
        <end position="308"/>
    </location>
</feature>
<evidence type="ECO:0000259" key="9">
    <source>
        <dbReference type="PROSITE" id="PS50928"/>
    </source>
</evidence>
<feature type="transmembrane region" description="Helical" evidence="7">
    <location>
        <begin position="232"/>
        <end position="253"/>
    </location>
</feature>
<evidence type="ECO:0000313" key="11">
    <source>
        <dbReference type="Proteomes" id="UP000289946"/>
    </source>
</evidence>
<dbReference type="PANTHER" id="PTHR43386">
    <property type="entry name" value="OLIGOPEPTIDE TRANSPORT SYSTEM PERMEASE PROTEIN APPC"/>
    <property type="match status" value="1"/>
</dbReference>
<reference evidence="10 11" key="1">
    <citation type="submission" date="2018-10" db="EMBL/GenBank/DDBJ databases">
        <title>Bradyrhizobium sp. nov., isolated from effective nodules of peanut in China.</title>
        <authorList>
            <person name="Li Y."/>
        </authorList>
    </citation>
    <scope>NUCLEOTIDE SEQUENCE [LARGE SCALE GENOMIC DNA]</scope>
    <source>
        <strain evidence="10 11">CCBAU 51781</strain>
    </source>
</reference>
<evidence type="ECO:0000256" key="3">
    <source>
        <dbReference type="ARBA" id="ARBA00022475"/>
    </source>
</evidence>
<comment type="caution">
    <text evidence="10">The sequence shown here is derived from an EMBL/GenBank/DDBJ whole genome shotgun (WGS) entry which is preliminary data.</text>
</comment>
<evidence type="ECO:0000256" key="4">
    <source>
        <dbReference type="ARBA" id="ARBA00022692"/>
    </source>
</evidence>
<evidence type="ECO:0000256" key="1">
    <source>
        <dbReference type="ARBA" id="ARBA00004651"/>
    </source>
</evidence>
<dbReference type="InterPro" id="IPR050366">
    <property type="entry name" value="BP-dependent_transpt_permease"/>
</dbReference>
<keyword evidence="6 7" id="KW-0472">Membrane</keyword>
<dbReference type="SUPFAM" id="SSF161098">
    <property type="entry name" value="MetI-like"/>
    <property type="match status" value="1"/>
</dbReference>
<dbReference type="InterPro" id="IPR000515">
    <property type="entry name" value="MetI-like"/>
</dbReference>
<evidence type="ECO:0000256" key="2">
    <source>
        <dbReference type="ARBA" id="ARBA00022448"/>
    </source>
</evidence>
<dbReference type="EMBL" id="RDRA01000018">
    <property type="protein sequence ID" value="RXG90072.1"/>
    <property type="molecule type" value="Genomic_DNA"/>
</dbReference>
<comment type="similarity">
    <text evidence="7">Belongs to the binding-protein-dependent transport system permease family.</text>
</comment>
<name>A0ABY0DDQ3_9BRAD</name>
<keyword evidence="4 7" id="KW-0812">Transmembrane</keyword>
<gene>
    <name evidence="10" type="ORF">EAS62_29330</name>
</gene>
<feature type="transmembrane region" description="Helical" evidence="7">
    <location>
        <begin position="288"/>
        <end position="311"/>
    </location>
</feature>
<protein>
    <submittedName>
        <fullName evidence="10">ABC transporter permease</fullName>
    </submittedName>
</protein>
<dbReference type="Gene3D" id="1.10.3720.10">
    <property type="entry name" value="MetI-like"/>
    <property type="match status" value="1"/>
</dbReference>
<keyword evidence="2 7" id="KW-0813">Transport</keyword>
<dbReference type="CDD" id="cd06261">
    <property type="entry name" value="TM_PBP2"/>
    <property type="match status" value="1"/>
</dbReference>
<sequence>MTDATLKDTEAFSSEVDTGSREENASKPESRAPFRFHRNGKGSSVRRRIGLPAIPVAVALAIIWIIAMLVIAAFAEKIAPYGFTQLDLRNRLAAPGNAAHWLGTDELGRDVLSRLLVSIRISLLIAFGATAISAVVGTTLGFLAAHFRGAVEQLVLMLTDFQASMPFLIMALAVLAFFGNSLPLLIGLMGLFGWERYARIARGLAISANAQGYAAAVRQLGATPSRIYLRHILPNIASTLIVSTTLVFPEVILMESGLSFLGLGVQPPMTSLGNMVGYGREYLTRAPWIMLAPATTIVVTTLAVSMIGDWLRDRLDPTLQ</sequence>
<feature type="transmembrane region" description="Helical" evidence="7">
    <location>
        <begin position="167"/>
        <end position="192"/>
    </location>
</feature>
<organism evidence="10 11">
    <name type="scientific">Bradyrhizobium zhanjiangense</name>
    <dbReference type="NCBI Taxonomy" id="1325107"/>
    <lineage>
        <taxon>Bacteria</taxon>
        <taxon>Pseudomonadati</taxon>
        <taxon>Pseudomonadota</taxon>
        <taxon>Alphaproteobacteria</taxon>
        <taxon>Hyphomicrobiales</taxon>
        <taxon>Nitrobacteraceae</taxon>
        <taxon>Bradyrhizobium</taxon>
    </lineage>
</organism>
<comment type="subcellular location">
    <subcellularLocation>
        <location evidence="1 7">Cell membrane</location>
        <topology evidence="1 7">Multi-pass membrane protein</topology>
    </subcellularLocation>
</comment>
<evidence type="ECO:0000256" key="6">
    <source>
        <dbReference type="ARBA" id="ARBA00023136"/>
    </source>
</evidence>